<sequence>MYGKFVFPTLLSILLITSSLFAQTKSVDSFLNGKQKVYGATVSAGGNVMVYVSNYKKKKTIELFEVTKNENGKWGEPIRLTNLSNKFEIITDPFISYDANFLLFSAIEKGGASYDIYFSERRGSVWQTPRPVGGEVNTWKVEGSPSLSLDGKQLYFLRDEFGDPEKGRTQLYVADWAGDASYNNVRLLKGSFNEQNVKRPILYRGGNVILMSLQKDNKIGGYDVNYTYQLEDGTWSDPLPLAFMNTPKDDFLAGLPVTGEAVYTTVDQELFQIEIPESIPATPLVLMKGYLRDRKVGMHVDAVVRLIEVGSNKEVLVGRNNPTDGFYSIIAPVGKKYKLNFFSKNHVEFDTLLDFSGIQTFVQYDQNIEMTSEVLVQYALQDLNSLRPTSGEIRIFTGNQLIHSSYFEAGQQPQQIPLPLGYKYQFEIISNTCQPYRGIINFQDSKRYPAIFEKKIRMRRKLQEIYFEILTPEGEKPKDTNIQVKNLETDKGRTYSAVSLAYLEYGSRYQVEVMRQDEVLETMNLVVDPEGKIYRVSQDWQWGQPLKQQVTAPEGPKIEMKLEQI</sequence>
<name>A0AAN4VWT0_9BACT</name>
<keyword evidence="3" id="KW-1185">Reference proteome</keyword>
<dbReference type="AlphaFoldDB" id="A0AAN4VWT0"/>
<protein>
    <submittedName>
        <fullName evidence="2">Uncharacterized protein</fullName>
    </submittedName>
</protein>
<dbReference type="SUPFAM" id="SSF82171">
    <property type="entry name" value="DPP6 N-terminal domain-like"/>
    <property type="match status" value="1"/>
</dbReference>
<comment type="caution">
    <text evidence="2">The sequence shown here is derived from an EMBL/GenBank/DDBJ whole genome shotgun (WGS) entry which is preliminary data.</text>
</comment>
<keyword evidence="1" id="KW-0732">Signal</keyword>
<gene>
    <name evidence="2" type="ORF">PEDI_10180</name>
</gene>
<dbReference type="InterPro" id="IPR011042">
    <property type="entry name" value="6-blade_b-propeller_TolB-like"/>
</dbReference>
<evidence type="ECO:0000313" key="2">
    <source>
        <dbReference type="EMBL" id="GJM60466.1"/>
    </source>
</evidence>
<feature type="signal peptide" evidence="1">
    <location>
        <begin position="1"/>
        <end position="22"/>
    </location>
</feature>
<accession>A0AAN4VWT0</accession>
<proteinExistence type="predicted"/>
<evidence type="ECO:0000256" key="1">
    <source>
        <dbReference type="SAM" id="SignalP"/>
    </source>
</evidence>
<dbReference type="Gene3D" id="2.120.10.30">
    <property type="entry name" value="TolB, C-terminal domain"/>
    <property type="match status" value="1"/>
</dbReference>
<evidence type="ECO:0000313" key="3">
    <source>
        <dbReference type="Proteomes" id="UP001310022"/>
    </source>
</evidence>
<feature type="chain" id="PRO_5043022940" evidence="1">
    <location>
        <begin position="23"/>
        <end position="565"/>
    </location>
</feature>
<dbReference type="InterPro" id="IPR011659">
    <property type="entry name" value="WD40"/>
</dbReference>
<dbReference type="Proteomes" id="UP001310022">
    <property type="component" value="Unassembled WGS sequence"/>
</dbReference>
<dbReference type="EMBL" id="BQKE01000001">
    <property type="protein sequence ID" value="GJM60466.1"/>
    <property type="molecule type" value="Genomic_DNA"/>
</dbReference>
<reference evidence="2 3" key="1">
    <citation type="submission" date="2021-12" db="EMBL/GenBank/DDBJ databases">
        <title>Genome sequencing of bacteria with rrn-lacking chromosome and rrn-plasmid.</title>
        <authorList>
            <person name="Anda M."/>
            <person name="Iwasaki W."/>
        </authorList>
    </citation>
    <scope>NUCLEOTIDE SEQUENCE [LARGE SCALE GENOMIC DNA]</scope>
    <source>
        <strain evidence="2 3">NBRC 15940</strain>
    </source>
</reference>
<dbReference type="Pfam" id="PF07676">
    <property type="entry name" value="PD40"/>
    <property type="match status" value="1"/>
</dbReference>
<dbReference type="RefSeq" id="WP_338236212.1">
    <property type="nucleotide sequence ID" value="NZ_BQKE01000001.1"/>
</dbReference>
<organism evidence="2 3">
    <name type="scientific">Persicobacter diffluens</name>
    <dbReference type="NCBI Taxonomy" id="981"/>
    <lineage>
        <taxon>Bacteria</taxon>
        <taxon>Pseudomonadati</taxon>
        <taxon>Bacteroidota</taxon>
        <taxon>Cytophagia</taxon>
        <taxon>Cytophagales</taxon>
        <taxon>Persicobacteraceae</taxon>
        <taxon>Persicobacter</taxon>
    </lineage>
</organism>